<evidence type="ECO:0000256" key="1">
    <source>
        <dbReference type="SAM" id="MobiDB-lite"/>
    </source>
</evidence>
<evidence type="ECO:0000313" key="2">
    <source>
        <dbReference type="EMBL" id="CAB9529226.1"/>
    </source>
</evidence>
<name>A0A9N8HXA8_9STRA</name>
<feature type="non-terminal residue" evidence="2">
    <location>
        <position position="184"/>
    </location>
</feature>
<dbReference type="Proteomes" id="UP001153069">
    <property type="component" value="Unassembled WGS sequence"/>
</dbReference>
<dbReference type="EMBL" id="CAICTM010002433">
    <property type="protein sequence ID" value="CAB9529226.1"/>
    <property type="molecule type" value="Genomic_DNA"/>
</dbReference>
<accession>A0A9N8HXA8</accession>
<gene>
    <name evidence="2" type="ORF">SEMRO_2435_G327530.1</name>
</gene>
<dbReference type="AlphaFoldDB" id="A0A9N8HXA8"/>
<evidence type="ECO:0000313" key="3">
    <source>
        <dbReference type="Proteomes" id="UP001153069"/>
    </source>
</evidence>
<organism evidence="2 3">
    <name type="scientific">Seminavis robusta</name>
    <dbReference type="NCBI Taxonomy" id="568900"/>
    <lineage>
        <taxon>Eukaryota</taxon>
        <taxon>Sar</taxon>
        <taxon>Stramenopiles</taxon>
        <taxon>Ochrophyta</taxon>
        <taxon>Bacillariophyta</taxon>
        <taxon>Bacillariophyceae</taxon>
        <taxon>Bacillariophycidae</taxon>
        <taxon>Naviculales</taxon>
        <taxon>Naviculaceae</taxon>
        <taxon>Seminavis</taxon>
    </lineage>
</organism>
<proteinExistence type="predicted"/>
<feature type="compositionally biased region" description="Basic and acidic residues" evidence="1">
    <location>
        <begin position="1"/>
        <end position="17"/>
    </location>
</feature>
<feature type="region of interest" description="Disordered" evidence="1">
    <location>
        <begin position="1"/>
        <end position="36"/>
    </location>
</feature>
<sequence length="184" mass="20317">MSAEEEKQSQEEGRHEVPLVTPFKGGRSMRSKGTPHSFEEIIESLDPTKKEKAKFEAQRIGVGLNRWDKKVSGEKRNAVAWNMSRMNEGAPSTVPTVQLETTISVHRADDDDKDNELEAGSPLEAKPTRNIVETAHLARLIKDGTACPDCGEVGSMDLFFDAVGVACIPKLVCRSNECNPPNRR</sequence>
<protein>
    <submittedName>
        <fullName evidence="2">Uncharacterized protein</fullName>
    </submittedName>
</protein>
<reference evidence="2" key="1">
    <citation type="submission" date="2020-06" db="EMBL/GenBank/DDBJ databases">
        <authorList>
            <consortium name="Plant Systems Biology data submission"/>
        </authorList>
    </citation>
    <scope>NUCLEOTIDE SEQUENCE</scope>
    <source>
        <strain evidence="2">D6</strain>
    </source>
</reference>
<comment type="caution">
    <text evidence="2">The sequence shown here is derived from an EMBL/GenBank/DDBJ whole genome shotgun (WGS) entry which is preliminary data.</text>
</comment>
<keyword evidence="3" id="KW-1185">Reference proteome</keyword>